<gene>
    <name evidence="3" type="ORF">C8D91_2342</name>
</gene>
<dbReference type="EMBL" id="SNZB01000005">
    <property type="protein sequence ID" value="TDR18422.1"/>
    <property type="molecule type" value="Genomic_DNA"/>
</dbReference>
<dbReference type="RefSeq" id="WP_099019580.1">
    <property type="nucleotide sequence ID" value="NZ_NIHB01000003.1"/>
</dbReference>
<evidence type="ECO:0000259" key="2">
    <source>
        <dbReference type="Pfam" id="PF14341"/>
    </source>
</evidence>
<evidence type="ECO:0000313" key="3">
    <source>
        <dbReference type="EMBL" id="TDR18422.1"/>
    </source>
</evidence>
<keyword evidence="1" id="KW-0472">Membrane</keyword>
<feature type="transmembrane region" description="Helical" evidence="1">
    <location>
        <begin position="15"/>
        <end position="35"/>
    </location>
</feature>
<comment type="caution">
    <text evidence="3">The sequence shown here is derived from an EMBL/GenBank/DDBJ whole genome shotgun (WGS) entry which is preliminary data.</text>
</comment>
<accession>A0A4R6XGB4</accession>
<dbReference type="InterPro" id="IPR025746">
    <property type="entry name" value="PilX_N_dom"/>
</dbReference>
<dbReference type="Pfam" id="PF14341">
    <property type="entry name" value="PilX_N"/>
    <property type="match status" value="1"/>
</dbReference>
<organism evidence="3 4">
    <name type="scientific">Marinicella litoralis</name>
    <dbReference type="NCBI Taxonomy" id="644220"/>
    <lineage>
        <taxon>Bacteria</taxon>
        <taxon>Pseudomonadati</taxon>
        <taxon>Pseudomonadota</taxon>
        <taxon>Gammaproteobacteria</taxon>
        <taxon>Lysobacterales</taxon>
        <taxon>Marinicellaceae</taxon>
        <taxon>Marinicella</taxon>
    </lineage>
</organism>
<dbReference type="Proteomes" id="UP000295724">
    <property type="component" value="Unassembled WGS sequence"/>
</dbReference>
<dbReference type="OrthoDB" id="6197781at2"/>
<dbReference type="AlphaFoldDB" id="A0A4R6XGB4"/>
<evidence type="ECO:0000256" key="1">
    <source>
        <dbReference type="SAM" id="Phobius"/>
    </source>
</evidence>
<evidence type="ECO:0000313" key="4">
    <source>
        <dbReference type="Proteomes" id="UP000295724"/>
    </source>
</evidence>
<sequence length="228" mass="23492">MRNTNMQLKTHQQGAVLAIGLILLLIITLMGYTGMKSTMLQEKMAAGLHNRSLANSGSHSALREGEEFLYNLIENTNGVDVVGTPNGALFNIYSMYQQVGVASSGENTIAAAFKNNDWTATGGTATSKDYTAVTEKGAALSVQPQYIIQHLRDTDVIASPFGGAAASGGATHEFGATGSGGGGSSVGSGAGTVQDTYLITAKSRSGDGNSFAITQTVYTAVTSSPPTN</sequence>
<feature type="domain" description="Type 4 fimbrial biogenesis protein PilX N-terminal" evidence="2">
    <location>
        <begin position="13"/>
        <end position="54"/>
    </location>
</feature>
<protein>
    <submittedName>
        <fullName evidence="3">Tfp pilus assembly protein PilX</fullName>
    </submittedName>
</protein>
<keyword evidence="1" id="KW-0812">Transmembrane</keyword>
<keyword evidence="1" id="KW-1133">Transmembrane helix</keyword>
<reference evidence="3 4" key="1">
    <citation type="submission" date="2019-03" db="EMBL/GenBank/DDBJ databases">
        <title>Genomic Encyclopedia of Type Strains, Phase IV (KMG-IV): sequencing the most valuable type-strain genomes for metagenomic binning, comparative biology and taxonomic classification.</title>
        <authorList>
            <person name="Goeker M."/>
        </authorList>
    </citation>
    <scope>NUCLEOTIDE SEQUENCE [LARGE SCALE GENOMIC DNA]</scope>
    <source>
        <strain evidence="3 4">DSM 25488</strain>
    </source>
</reference>
<name>A0A4R6XGB4_9GAMM</name>
<proteinExistence type="predicted"/>
<keyword evidence="4" id="KW-1185">Reference proteome</keyword>